<feature type="signal peptide" evidence="1">
    <location>
        <begin position="1"/>
        <end position="19"/>
    </location>
</feature>
<organism evidence="3 4">
    <name type="scientific">Congregibacter variabilis</name>
    <dbReference type="NCBI Taxonomy" id="3081200"/>
    <lineage>
        <taxon>Bacteria</taxon>
        <taxon>Pseudomonadati</taxon>
        <taxon>Pseudomonadota</taxon>
        <taxon>Gammaproteobacteria</taxon>
        <taxon>Cellvibrionales</taxon>
        <taxon>Halieaceae</taxon>
        <taxon>Congregibacter</taxon>
    </lineage>
</organism>
<keyword evidence="1" id="KW-0732">Signal</keyword>
<evidence type="ECO:0000313" key="4">
    <source>
        <dbReference type="Proteomes" id="UP001626537"/>
    </source>
</evidence>
<accession>A0ABZ0I5L5</accession>
<reference evidence="3 4" key="1">
    <citation type="submission" date="2023-10" db="EMBL/GenBank/DDBJ databases">
        <title>Two novel species belonging to the OM43/NOR5 clade.</title>
        <authorList>
            <person name="Park M."/>
        </authorList>
    </citation>
    <scope>NUCLEOTIDE SEQUENCE [LARGE SCALE GENOMIC DNA]</scope>
    <source>
        <strain evidence="3 4">IMCC43200</strain>
    </source>
</reference>
<dbReference type="SUPFAM" id="SSF54427">
    <property type="entry name" value="NTF2-like"/>
    <property type="match status" value="1"/>
</dbReference>
<dbReference type="Gene3D" id="3.10.450.50">
    <property type="match status" value="1"/>
</dbReference>
<sequence>MKKIVTGFAIALMSLSVLADHHGAKDADLHAAIKAFDHAYAVNDIESYFGFYADDATVYVGDGRVNLAEYRQMWTELMASGGGVELNEMSDLQVQVMADGGAAVATSFIDNRTRWPDGSVTTSRAFETDVWQRIAGEWKVVSLHYSEISPE</sequence>
<gene>
    <name evidence="3" type="ORF">R0135_06475</name>
</gene>
<feature type="chain" id="PRO_5045191074" evidence="1">
    <location>
        <begin position="20"/>
        <end position="151"/>
    </location>
</feature>
<evidence type="ECO:0000313" key="3">
    <source>
        <dbReference type="EMBL" id="WOJ94809.1"/>
    </source>
</evidence>
<evidence type="ECO:0000259" key="2">
    <source>
        <dbReference type="Pfam" id="PF14534"/>
    </source>
</evidence>
<dbReference type="Pfam" id="PF14534">
    <property type="entry name" value="DUF4440"/>
    <property type="match status" value="1"/>
</dbReference>
<dbReference type="InterPro" id="IPR032710">
    <property type="entry name" value="NTF2-like_dom_sf"/>
</dbReference>
<feature type="domain" description="DUF4440" evidence="2">
    <location>
        <begin position="30"/>
        <end position="140"/>
    </location>
</feature>
<dbReference type="EMBL" id="CP136864">
    <property type="protein sequence ID" value="WOJ94809.1"/>
    <property type="molecule type" value="Genomic_DNA"/>
</dbReference>
<dbReference type="InterPro" id="IPR027843">
    <property type="entry name" value="DUF4440"/>
</dbReference>
<keyword evidence="4" id="KW-1185">Reference proteome</keyword>
<evidence type="ECO:0000256" key="1">
    <source>
        <dbReference type="SAM" id="SignalP"/>
    </source>
</evidence>
<protein>
    <submittedName>
        <fullName evidence="3">Nuclear transport factor 2 family protein</fullName>
    </submittedName>
</protein>
<proteinExistence type="predicted"/>
<dbReference type="Proteomes" id="UP001626537">
    <property type="component" value="Chromosome"/>
</dbReference>
<name>A0ABZ0I5L5_9GAMM</name>
<dbReference type="RefSeq" id="WP_407349442.1">
    <property type="nucleotide sequence ID" value="NZ_CP136864.1"/>
</dbReference>